<dbReference type="InterPro" id="IPR002201">
    <property type="entry name" value="Glyco_trans_9"/>
</dbReference>
<dbReference type="Proteomes" id="UP000000852">
    <property type="component" value="Chromosome"/>
</dbReference>
<evidence type="ECO:0000256" key="1">
    <source>
        <dbReference type="ARBA" id="ARBA00022676"/>
    </source>
</evidence>
<keyword evidence="4" id="KW-1185">Reference proteome</keyword>
<dbReference type="OrthoDB" id="9768048at2"/>
<dbReference type="PANTHER" id="PTHR30160:SF22">
    <property type="entry name" value="LIPOPOLYSACCHARIDE CORE BIOSYNTHESIS PROTEIN"/>
    <property type="match status" value="1"/>
</dbReference>
<protein>
    <submittedName>
        <fullName evidence="3">Glycosyl transferase family 9</fullName>
    </submittedName>
</protein>
<dbReference type="Pfam" id="PF01075">
    <property type="entry name" value="Glyco_transf_9"/>
    <property type="match status" value="1"/>
</dbReference>
<dbReference type="CDD" id="cd03789">
    <property type="entry name" value="GT9_LPS_heptosyltransferase"/>
    <property type="match status" value="1"/>
</dbReference>
<dbReference type="GO" id="GO:0008713">
    <property type="term" value="F:ADP-heptose-lipopolysaccharide heptosyltransferase activity"/>
    <property type="evidence" value="ECO:0007669"/>
    <property type="project" value="TreeGrafter"/>
</dbReference>
<dbReference type="HOGENOM" id="CLU_038371_3_0_10"/>
<reference evidence="3 4" key="1">
    <citation type="journal article" date="2009" name="Stand. Genomic Sci.">
        <title>Complete genome sequence of Pedobacter heparinus type strain (HIM 762-3).</title>
        <authorList>
            <person name="Han C."/>
            <person name="Spring S."/>
            <person name="Lapidus A."/>
            <person name="Del Rio T.G."/>
            <person name="Tice H."/>
            <person name="Copeland A."/>
            <person name="Cheng J.F."/>
            <person name="Lucas S."/>
            <person name="Chen F."/>
            <person name="Nolan M."/>
            <person name="Bruce D."/>
            <person name="Goodwin L."/>
            <person name="Pitluck S."/>
            <person name="Ivanova N."/>
            <person name="Mavromatis K."/>
            <person name="Mikhailova N."/>
            <person name="Pati A."/>
            <person name="Chen A."/>
            <person name="Palaniappan K."/>
            <person name="Land M."/>
            <person name="Hauser L."/>
            <person name="Chang Y.J."/>
            <person name="Jeffries C.C."/>
            <person name="Saunders E."/>
            <person name="Chertkov O."/>
            <person name="Brettin T."/>
            <person name="Goker M."/>
            <person name="Rohde M."/>
            <person name="Bristow J."/>
            <person name="Eisen J.A."/>
            <person name="Markowitz V."/>
            <person name="Hugenholtz P."/>
            <person name="Kyrpides N.C."/>
            <person name="Klenk H.P."/>
            <person name="Detter J.C."/>
        </authorList>
    </citation>
    <scope>NUCLEOTIDE SEQUENCE [LARGE SCALE GENOMIC DNA]</scope>
    <source>
        <strain evidence="4">ATCC 13125 / DSM 2366 / CIP 104194 / JCM 7457 / NBRC 12017 / NCIMB 9290 / NRRL B-14731 / HIM 762-3</strain>
    </source>
</reference>
<dbReference type="RefSeq" id="WP_015808883.1">
    <property type="nucleotide sequence ID" value="NC_013061.1"/>
</dbReference>
<dbReference type="eggNOG" id="COG0859">
    <property type="taxonomic scope" value="Bacteria"/>
</dbReference>
<dbReference type="Gene3D" id="3.40.50.2000">
    <property type="entry name" value="Glycogen Phosphorylase B"/>
    <property type="match status" value="2"/>
</dbReference>
<name>C6Y349_PEDHD</name>
<proteinExistence type="predicted"/>
<dbReference type="KEGG" id="phe:Phep_3077"/>
<keyword evidence="1" id="KW-0328">Glycosyltransferase</keyword>
<organism evidence="3 4">
    <name type="scientific">Pedobacter heparinus (strain ATCC 13125 / DSM 2366 / CIP 104194 / JCM 7457 / NBRC 12017 / NCIMB 9290 / NRRL B-14731 / HIM 762-3)</name>
    <dbReference type="NCBI Taxonomy" id="485917"/>
    <lineage>
        <taxon>Bacteria</taxon>
        <taxon>Pseudomonadati</taxon>
        <taxon>Bacteroidota</taxon>
        <taxon>Sphingobacteriia</taxon>
        <taxon>Sphingobacteriales</taxon>
        <taxon>Sphingobacteriaceae</taxon>
        <taxon>Pedobacter</taxon>
    </lineage>
</organism>
<dbReference type="PANTHER" id="PTHR30160">
    <property type="entry name" value="TETRAACYLDISACCHARIDE 4'-KINASE-RELATED"/>
    <property type="match status" value="1"/>
</dbReference>
<sequence>MRGKNKILVIRFSAMGDVAMTAPVLKEFMREYPDTELLMLSRSLFQPFFNDIPNLNFYPFEPKQQHKGFLGLIKLFIALRKQKITAVADLHNNLRSRIVSLLFFITGVKTARIDKGRKEKAELTRREQKILRPLKLTIIRYAEVFKTLGFPFGLQNKLTEKRPQTLTPADFPFISFPKTQKWIGVSPFAQHLQKVYPLQKTETVLLALANSGHQLFIFGGSSEEEQIAMEWECKHKNVTSVVRKIKLDDELKLISNLDVMLSMDSSGMHLAALKNIPVVSVWGATHPYIGFLGYGQSIKDAVQADLYCRPCSVYGNVPCYRGDFACMNNLSESVVINTVLNKLSNGEKTTIGQTR</sequence>
<dbReference type="STRING" id="485917.Phep_3077"/>
<dbReference type="InterPro" id="IPR051199">
    <property type="entry name" value="LPS_LOS_Heptosyltrfase"/>
</dbReference>
<gene>
    <name evidence="3" type="ordered locus">Phep_3077</name>
</gene>
<evidence type="ECO:0000256" key="2">
    <source>
        <dbReference type="ARBA" id="ARBA00022679"/>
    </source>
</evidence>
<accession>C6Y349</accession>
<dbReference type="GO" id="GO:0009244">
    <property type="term" value="P:lipopolysaccharide core region biosynthetic process"/>
    <property type="evidence" value="ECO:0007669"/>
    <property type="project" value="TreeGrafter"/>
</dbReference>
<evidence type="ECO:0000313" key="4">
    <source>
        <dbReference type="Proteomes" id="UP000000852"/>
    </source>
</evidence>
<dbReference type="CAZy" id="GT9">
    <property type="family name" value="Glycosyltransferase Family 9"/>
</dbReference>
<keyword evidence="2 3" id="KW-0808">Transferase</keyword>
<dbReference type="AlphaFoldDB" id="C6Y349"/>
<dbReference type="EMBL" id="CP001681">
    <property type="protein sequence ID" value="ACU05274.1"/>
    <property type="molecule type" value="Genomic_DNA"/>
</dbReference>
<dbReference type="SUPFAM" id="SSF53756">
    <property type="entry name" value="UDP-Glycosyltransferase/glycogen phosphorylase"/>
    <property type="match status" value="1"/>
</dbReference>
<dbReference type="GO" id="GO:0005829">
    <property type="term" value="C:cytosol"/>
    <property type="evidence" value="ECO:0007669"/>
    <property type="project" value="TreeGrafter"/>
</dbReference>
<evidence type="ECO:0000313" key="3">
    <source>
        <dbReference type="EMBL" id="ACU05274.1"/>
    </source>
</evidence>